<evidence type="ECO:0000256" key="24">
    <source>
        <dbReference type="RuleBase" id="RU363065"/>
    </source>
</evidence>
<keyword evidence="7 24" id="KW-0997">Cell inner membrane</keyword>
<comment type="similarity">
    <text evidence="2 24">Belongs to the bacterial diacylglycerol kinase family.</text>
</comment>
<evidence type="ECO:0000256" key="20">
    <source>
        <dbReference type="PIRSR" id="PIRSR600829-1"/>
    </source>
</evidence>
<comment type="function">
    <text evidence="24">Catalyzes the ATP-dependent phosphorylation of sn-l,2-diacylglycerol (DAG) to phosphatidic acid. Involved in the recycling of diacylglycerol produced as a by-product during membrane-derived oligosaccharide (MDO) biosynthesis.</text>
</comment>
<evidence type="ECO:0000313" key="26">
    <source>
        <dbReference type="Proteomes" id="UP000640333"/>
    </source>
</evidence>
<dbReference type="CDD" id="cd14264">
    <property type="entry name" value="DAGK_IM"/>
    <property type="match status" value="1"/>
</dbReference>
<evidence type="ECO:0000256" key="13">
    <source>
        <dbReference type="ARBA" id="ARBA00022840"/>
    </source>
</evidence>
<keyword evidence="15 24" id="KW-1133">Transmembrane helix</keyword>
<dbReference type="GO" id="GO:0005886">
    <property type="term" value="C:plasma membrane"/>
    <property type="evidence" value="ECO:0007669"/>
    <property type="project" value="UniProtKB-SubCell"/>
</dbReference>
<evidence type="ECO:0000256" key="19">
    <source>
        <dbReference type="ARBA" id="ARBA00023264"/>
    </source>
</evidence>
<keyword evidence="9 24" id="KW-0812">Transmembrane</keyword>
<evidence type="ECO:0000256" key="10">
    <source>
        <dbReference type="ARBA" id="ARBA00022723"/>
    </source>
</evidence>
<feature type="binding site" evidence="22">
    <location>
        <position position="28"/>
    </location>
    <ligand>
        <name>ATP</name>
        <dbReference type="ChEBI" id="CHEBI:30616"/>
    </ligand>
</feature>
<evidence type="ECO:0000256" key="3">
    <source>
        <dbReference type="ARBA" id="ARBA00012133"/>
    </source>
</evidence>
<dbReference type="GO" id="GO:0046872">
    <property type="term" value="F:metal ion binding"/>
    <property type="evidence" value="ECO:0007669"/>
    <property type="project" value="UniProtKB-KW"/>
</dbReference>
<dbReference type="GO" id="GO:0004143">
    <property type="term" value="F:ATP-dependent diacylglycerol kinase activity"/>
    <property type="evidence" value="ECO:0007669"/>
    <property type="project" value="UniProtKB-EC"/>
</dbReference>
<accession>A0A8J7FDP1</accession>
<feature type="binding site" evidence="22">
    <location>
        <position position="16"/>
    </location>
    <ligand>
        <name>ATP</name>
        <dbReference type="ChEBI" id="CHEBI:30616"/>
    </ligand>
</feature>
<keyword evidence="13 22" id="KW-0067">ATP-binding</keyword>
<feature type="binding site" evidence="22">
    <location>
        <position position="76"/>
    </location>
    <ligand>
        <name>ATP</name>
        <dbReference type="ChEBI" id="CHEBI:30616"/>
    </ligand>
</feature>
<keyword evidence="14 23" id="KW-0460">Magnesium</keyword>
<evidence type="ECO:0000256" key="17">
    <source>
        <dbReference type="ARBA" id="ARBA00023136"/>
    </source>
</evidence>
<keyword evidence="17 24" id="KW-0472">Membrane</keyword>
<dbReference type="InterPro" id="IPR036945">
    <property type="entry name" value="DAGK_sf"/>
</dbReference>
<evidence type="ECO:0000256" key="11">
    <source>
        <dbReference type="ARBA" id="ARBA00022741"/>
    </source>
</evidence>
<feature type="transmembrane region" description="Helical" evidence="24">
    <location>
        <begin position="58"/>
        <end position="79"/>
    </location>
</feature>
<comment type="cofactor">
    <cofactor evidence="23">
        <name>Mg(2+)</name>
        <dbReference type="ChEBI" id="CHEBI:18420"/>
    </cofactor>
    <text evidence="23">Mn(2+), Zn(2+), Cd(2+) and Co(2+) support activity to lesser extents.</text>
</comment>
<feature type="transmembrane region" description="Helical" evidence="24">
    <location>
        <begin position="99"/>
        <end position="117"/>
    </location>
</feature>
<feature type="binding site" evidence="22">
    <location>
        <begin position="85"/>
        <end position="87"/>
    </location>
    <ligand>
        <name>ATP</name>
        <dbReference type="ChEBI" id="CHEBI:30616"/>
    </ligand>
</feature>
<dbReference type="EMBL" id="JADEYS010000008">
    <property type="protein sequence ID" value="MBE9397519.1"/>
    <property type="molecule type" value="Genomic_DNA"/>
</dbReference>
<evidence type="ECO:0000256" key="9">
    <source>
        <dbReference type="ARBA" id="ARBA00022692"/>
    </source>
</evidence>
<keyword evidence="6" id="KW-0444">Lipid biosynthesis</keyword>
<evidence type="ECO:0000256" key="18">
    <source>
        <dbReference type="ARBA" id="ARBA00023209"/>
    </source>
</evidence>
<feature type="binding site" evidence="22">
    <location>
        <begin position="94"/>
        <end position="95"/>
    </location>
    <ligand>
        <name>ATP</name>
        <dbReference type="ChEBI" id="CHEBI:30616"/>
    </ligand>
</feature>
<evidence type="ECO:0000256" key="8">
    <source>
        <dbReference type="ARBA" id="ARBA00022679"/>
    </source>
</evidence>
<evidence type="ECO:0000256" key="23">
    <source>
        <dbReference type="PIRSR" id="PIRSR600829-4"/>
    </source>
</evidence>
<dbReference type="PANTHER" id="PTHR34299">
    <property type="entry name" value="DIACYLGLYCEROL KINASE"/>
    <property type="match status" value="1"/>
</dbReference>
<feature type="binding site" evidence="23">
    <location>
        <position position="28"/>
    </location>
    <ligand>
        <name>a divalent metal cation</name>
        <dbReference type="ChEBI" id="CHEBI:60240"/>
    </ligand>
</feature>
<protein>
    <recommendedName>
        <fullName evidence="4 24">Diacylglycerol kinase</fullName>
        <ecNumber evidence="3 24">2.7.1.107</ecNumber>
    </recommendedName>
</protein>
<keyword evidence="16 24" id="KW-0443">Lipid metabolism</keyword>
<dbReference type="AlphaFoldDB" id="A0A8J7FDP1"/>
<comment type="catalytic activity">
    <reaction evidence="24">
        <text>a 1,2-diacyl-sn-glycerol + ATP = a 1,2-diacyl-sn-glycero-3-phosphate + ADP + H(+)</text>
        <dbReference type="Rhea" id="RHEA:10272"/>
        <dbReference type="ChEBI" id="CHEBI:15378"/>
        <dbReference type="ChEBI" id="CHEBI:17815"/>
        <dbReference type="ChEBI" id="CHEBI:30616"/>
        <dbReference type="ChEBI" id="CHEBI:58608"/>
        <dbReference type="ChEBI" id="CHEBI:456216"/>
        <dbReference type="EC" id="2.7.1.107"/>
    </reaction>
</comment>
<keyword evidence="18" id="KW-0594">Phospholipid biosynthesis</keyword>
<evidence type="ECO:0000256" key="1">
    <source>
        <dbReference type="ARBA" id="ARBA00004429"/>
    </source>
</evidence>
<keyword evidence="10 23" id="KW-0479">Metal-binding</keyword>
<evidence type="ECO:0000256" key="4">
    <source>
        <dbReference type="ARBA" id="ARBA00017575"/>
    </source>
</evidence>
<feature type="binding site" evidence="23">
    <location>
        <position position="76"/>
    </location>
    <ligand>
        <name>a divalent metal cation</name>
        <dbReference type="ChEBI" id="CHEBI:60240"/>
    </ligand>
</feature>
<dbReference type="InterPro" id="IPR033718">
    <property type="entry name" value="DAGK_prok"/>
</dbReference>
<evidence type="ECO:0000256" key="14">
    <source>
        <dbReference type="ARBA" id="ARBA00022842"/>
    </source>
</evidence>
<feature type="binding site" evidence="21">
    <location>
        <position position="98"/>
    </location>
    <ligand>
        <name>substrate</name>
    </ligand>
</feature>
<keyword evidence="5" id="KW-1003">Cell membrane</keyword>
<evidence type="ECO:0000256" key="21">
    <source>
        <dbReference type="PIRSR" id="PIRSR600829-2"/>
    </source>
</evidence>
<dbReference type="Proteomes" id="UP000640333">
    <property type="component" value="Unassembled WGS sequence"/>
</dbReference>
<name>A0A8J7FDP1_9GAMM</name>
<dbReference type="PROSITE" id="PS01069">
    <property type="entry name" value="DAGK_PROKAR"/>
    <property type="match status" value="1"/>
</dbReference>
<evidence type="ECO:0000256" key="5">
    <source>
        <dbReference type="ARBA" id="ARBA00022475"/>
    </source>
</evidence>
<evidence type="ECO:0000256" key="12">
    <source>
        <dbReference type="ARBA" id="ARBA00022777"/>
    </source>
</evidence>
<organism evidence="25 26">
    <name type="scientific">Pontibacterium sinense</name>
    <dbReference type="NCBI Taxonomy" id="2781979"/>
    <lineage>
        <taxon>Bacteria</taxon>
        <taxon>Pseudomonadati</taxon>
        <taxon>Pseudomonadota</taxon>
        <taxon>Gammaproteobacteria</taxon>
        <taxon>Oceanospirillales</taxon>
        <taxon>Oceanospirillaceae</taxon>
        <taxon>Pontibacterium</taxon>
    </lineage>
</organism>
<dbReference type="InterPro" id="IPR000829">
    <property type="entry name" value="DAGK"/>
</dbReference>
<feature type="binding site" evidence="21">
    <location>
        <begin position="112"/>
        <end position="117"/>
    </location>
    <ligand>
        <name>substrate</name>
    </ligand>
</feature>
<feature type="binding site" evidence="21">
    <location>
        <position position="9"/>
    </location>
    <ligand>
        <name>substrate</name>
    </ligand>
</feature>
<dbReference type="Pfam" id="PF01219">
    <property type="entry name" value="DAGK_prokar"/>
    <property type="match status" value="1"/>
</dbReference>
<evidence type="ECO:0000256" key="22">
    <source>
        <dbReference type="PIRSR" id="PIRSR600829-3"/>
    </source>
</evidence>
<feature type="binding site" evidence="21">
    <location>
        <begin position="30"/>
        <end position="34"/>
    </location>
    <ligand>
        <name>substrate</name>
    </ligand>
</feature>
<comment type="caution">
    <text evidence="25">The sequence shown here is derived from an EMBL/GenBank/DDBJ whole genome shotgun (WGS) entry which is preliminary data.</text>
</comment>
<dbReference type="RefSeq" id="WP_193953074.1">
    <property type="nucleotide sequence ID" value="NZ_JADEYS010000008.1"/>
</dbReference>
<reference evidence="25" key="1">
    <citation type="submission" date="2020-10" db="EMBL/GenBank/DDBJ databases">
        <title>Bacterium isolated from coastal waters sediment.</title>
        <authorList>
            <person name="Chen R.-J."/>
            <person name="Lu D.-C."/>
            <person name="Zhu K.-L."/>
            <person name="Du Z.-J."/>
        </authorList>
    </citation>
    <scope>NUCLEOTIDE SEQUENCE</scope>
    <source>
        <strain evidence="25">N1Y112</strain>
    </source>
</reference>
<feature type="binding site" evidence="21">
    <location>
        <position position="69"/>
    </location>
    <ligand>
        <name>substrate</name>
    </ligand>
</feature>
<keyword evidence="8 24" id="KW-0808">Transferase</keyword>
<keyword evidence="26" id="KW-1185">Reference proteome</keyword>
<dbReference type="EC" id="2.7.1.107" evidence="3 24"/>
<feature type="transmembrane region" description="Helical" evidence="24">
    <location>
        <begin position="35"/>
        <end position="52"/>
    </location>
</feature>
<comment type="subcellular location">
    <subcellularLocation>
        <location evidence="1 24">Cell inner membrane</location>
        <topology evidence="1 24">Multi-pass membrane protein</topology>
    </subcellularLocation>
</comment>
<evidence type="ECO:0000256" key="7">
    <source>
        <dbReference type="ARBA" id="ARBA00022519"/>
    </source>
</evidence>
<dbReference type="GO" id="GO:0005524">
    <property type="term" value="F:ATP binding"/>
    <property type="evidence" value="ECO:0007669"/>
    <property type="project" value="UniProtKB-KW"/>
</dbReference>
<evidence type="ECO:0000256" key="6">
    <source>
        <dbReference type="ARBA" id="ARBA00022516"/>
    </source>
</evidence>
<evidence type="ECO:0000256" key="15">
    <source>
        <dbReference type="ARBA" id="ARBA00022989"/>
    </source>
</evidence>
<proteinExistence type="inferred from homology"/>
<dbReference type="Gene3D" id="1.10.287.3610">
    <property type="match status" value="1"/>
</dbReference>
<keyword evidence="12 24" id="KW-0418">Kinase</keyword>
<feature type="binding site" evidence="22">
    <location>
        <position position="9"/>
    </location>
    <ligand>
        <name>ATP</name>
        <dbReference type="ChEBI" id="CHEBI:30616"/>
    </ligand>
</feature>
<dbReference type="GO" id="GO:0006654">
    <property type="term" value="P:phosphatidic acid biosynthetic process"/>
    <property type="evidence" value="ECO:0007669"/>
    <property type="project" value="InterPro"/>
</dbReference>
<sequence length="121" mass="13003">MEKNTGLMRLYYASCYSMKGIKAAFANEPAFRYEVYAFAVLFPLACVVAQSAYQFAALVGVCLIVLAMELLNTAIEAIVDRAGTEFHALAGVAKDTGSAAVLVVLLLAGLVWGAVLWENYV</sequence>
<dbReference type="PANTHER" id="PTHR34299:SF1">
    <property type="entry name" value="DIACYLGLYCEROL KINASE"/>
    <property type="match status" value="1"/>
</dbReference>
<evidence type="ECO:0000256" key="2">
    <source>
        <dbReference type="ARBA" id="ARBA00005967"/>
    </source>
</evidence>
<evidence type="ECO:0000256" key="16">
    <source>
        <dbReference type="ARBA" id="ARBA00023098"/>
    </source>
</evidence>
<keyword evidence="11 22" id="KW-0547">Nucleotide-binding</keyword>
<keyword evidence="19 24" id="KW-1208">Phospholipid metabolism</keyword>
<feature type="active site" description="Proton acceptor" evidence="20">
    <location>
        <position position="69"/>
    </location>
</feature>
<gene>
    <name evidence="25" type="ORF">IOQ59_09630</name>
</gene>
<evidence type="ECO:0000313" key="25">
    <source>
        <dbReference type="EMBL" id="MBE9397519.1"/>
    </source>
</evidence>